<evidence type="ECO:0000313" key="2">
    <source>
        <dbReference type="Proteomes" id="UP000286501"/>
    </source>
</evidence>
<dbReference type="AlphaFoldDB" id="A0A3R6H800"/>
<gene>
    <name evidence="1" type="ORF">DW250_00185</name>
</gene>
<protein>
    <submittedName>
        <fullName evidence="1">Uncharacterized protein</fullName>
    </submittedName>
</protein>
<name>A0A3R6H800_9BACT</name>
<dbReference type="RefSeq" id="WP_118199967.1">
    <property type="nucleotide sequence ID" value="NZ_QRIE01000001.1"/>
</dbReference>
<organism evidence="1 2">
    <name type="scientific">Segatella copri</name>
    <dbReference type="NCBI Taxonomy" id="165179"/>
    <lineage>
        <taxon>Bacteria</taxon>
        <taxon>Pseudomonadati</taxon>
        <taxon>Bacteroidota</taxon>
        <taxon>Bacteroidia</taxon>
        <taxon>Bacteroidales</taxon>
        <taxon>Prevotellaceae</taxon>
        <taxon>Segatella</taxon>
    </lineage>
</organism>
<accession>A0A3R6H800</accession>
<evidence type="ECO:0000313" key="1">
    <source>
        <dbReference type="EMBL" id="RHG69683.1"/>
    </source>
</evidence>
<comment type="caution">
    <text evidence="1">The sequence shown here is derived from an EMBL/GenBank/DDBJ whole genome shotgun (WGS) entry which is preliminary data.</text>
</comment>
<proteinExistence type="predicted"/>
<sequence length="357" mass="41533">MEIIVVFLIFLLFYWNIFVILRQKYRIMEYIFSKLKVRVLKHLADGEQHEEAPAGLTDAQYSVALSELKAYDMVKVNVDEVGEVISSQIKTKGRAALDNWKSLEKAMLNHILEKKKLTKYSYEILVYYKKNTEKLKNIFEGEKTNREILAIAKSLLKLKLLACERDTPDLYTTDEGLQLLDDIEYLLDKERATWYESKSMENSHDSVTNNIIHLDPKSRKNMKKFIITTCNYGYYKDENGKPYNLEDVMNAYALFLGDDKLKDYSSLVNKSGELEDKELIDELLPIFYNSVPDVISFLGEIDGISNNPEIVKVAADYVNNRKISEQSSRSDLWKVLKKHGLYKPSYSNWCNYINKDI</sequence>
<reference evidence="1 2" key="1">
    <citation type="submission" date="2018-08" db="EMBL/GenBank/DDBJ databases">
        <title>A genome reference for cultivated species of the human gut microbiota.</title>
        <authorList>
            <person name="Zou Y."/>
            <person name="Xue W."/>
            <person name="Luo G."/>
        </authorList>
    </citation>
    <scope>NUCLEOTIDE SEQUENCE [LARGE SCALE GENOMIC DNA]</scope>
    <source>
        <strain evidence="1 2">AM22-1</strain>
    </source>
</reference>
<dbReference type="Proteomes" id="UP000286501">
    <property type="component" value="Unassembled WGS sequence"/>
</dbReference>
<dbReference type="EMBL" id="QRIN01000001">
    <property type="protein sequence ID" value="RHG69683.1"/>
    <property type="molecule type" value="Genomic_DNA"/>
</dbReference>